<proteinExistence type="predicted"/>
<keyword evidence="1" id="KW-0723">Serine/threonine-protein kinase</keyword>
<feature type="domain" description="Protein kinase" evidence="8">
    <location>
        <begin position="107"/>
        <end position="285"/>
    </location>
</feature>
<feature type="compositionally biased region" description="Low complexity" evidence="6">
    <location>
        <begin position="356"/>
        <end position="366"/>
    </location>
</feature>
<keyword evidence="7" id="KW-0812">Transmembrane</keyword>
<comment type="caution">
    <text evidence="9">The sequence shown here is derived from an EMBL/GenBank/DDBJ whole genome shotgun (WGS) entry which is preliminary data.</text>
</comment>
<evidence type="ECO:0000313" key="10">
    <source>
        <dbReference type="Proteomes" id="UP001497444"/>
    </source>
</evidence>
<evidence type="ECO:0000256" key="1">
    <source>
        <dbReference type="ARBA" id="ARBA00022527"/>
    </source>
</evidence>
<keyword evidence="3" id="KW-0547">Nucleotide-binding</keyword>
<feature type="compositionally biased region" description="Basic and acidic residues" evidence="6">
    <location>
        <begin position="367"/>
        <end position="378"/>
    </location>
</feature>
<feature type="compositionally biased region" description="Polar residues" evidence="6">
    <location>
        <begin position="485"/>
        <end position="503"/>
    </location>
</feature>
<dbReference type="Gene3D" id="1.10.510.10">
    <property type="entry name" value="Transferase(Phosphotransferase) domain 1"/>
    <property type="match status" value="1"/>
</dbReference>
<accession>A0ABP0V9J1</accession>
<dbReference type="InterPro" id="IPR050494">
    <property type="entry name" value="Ser_Thr_dual-spec_kinase"/>
</dbReference>
<evidence type="ECO:0000256" key="7">
    <source>
        <dbReference type="SAM" id="Phobius"/>
    </source>
</evidence>
<feature type="transmembrane region" description="Helical" evidence="7">
    <location>
        <begin position="108"/>
        <end position="131"/>
    </location>
</feature>
<dbReference type="InterPro" id="IPR011009">
    <property type="entry name" value="Kinase-like_dom_sf"/>
</dbReference>
<feature type="region of interest" description="Disordered" evidence="6">
    <location>
        <begin position="356"/>
        <end position="397"/>
    </location>
</feature>
<dbReference type="PANTHER" id="PTHR24058">
    <property type="entry name" value="DUAL SPECIFICITY PROTEIN KINASE"/>
    <property type="match status" value="1"/>
</dbReference>
<dbReference type="InterPro" id="IPR000719">
    <property type="entry name" value="Prot_kinase_dom"/>
</dbReference>
<dbReference type="EMBL" id="CAXAQS010000317">
    <property type="protein sequence ID" value="CAK9251090.1"/>
    <property type="molecule type" value="Genomic_DNA"/>
</dbReference>
<feature type="compositionally biased region" description="Low complexity" evidence="6">
    <location>
        <begin position="550"/>
        <end position="566"/>
    </location>
</feature>
<keyword evidence="4" id="KW-0418">Kinase</keyword>
<evidence type="ECO:0000256" key="3">
    <source>
        <dbReference type="ARBA" id="ARBA00022741"/>
    </source>
</evidence>
<evidence type="ECO:0000256" key="6">
    <source>
        <dbReference type="SAM" id="MobiDB-lite"/>
    </source>
</evidence>
<evidence type="ECO:0000313" key="9">
    <source>
        <dbReference type="EMBL" id="CAK9251090.1"/>
    </source>
</evidence>
<sequence>MLTKRLQSSRFRSAELQQVSQCRAAENSVDIGPLRLNLPQHLEGLSTCRPKRNSEDMKAVPAQSNVSSGQHQEFCLRSILDYSQLTDQHCGRGALRLKYRYRKAYTSLNLDIFGLGPTEVVLMAAAAAVLFGRRQSQYRAAAGHLRAQETPVHCLEMLSYNLYELLGSTKFKGVSLTLVRKFSSQILIALQYLASPAVDIVHCDLKPENIVCRIIDALGVYTGGPPGRQRGDEHHSEDRYLEFLDFIQYVAMYRYYSYVYLKRSMLVFNPEGRISAEAALRHPYITNDLPNTLHGSGLSQGSSYTYMNTSHVTGSTATIPAFPHDSTAPTSVDSSNLNNDASINNFLNNASVLNKSVSSSSSNPLKRNSDSQTKELKKTSSKYDVNNAGISSQQQQHISGDQLLDIVNTSDMSVDHMSDVFDMEYNDSAQEEGSDDNLEQSNSRARLYSPRHDDRTTRAVAGDGVTGSSAQVYLQGENASHDTFSDPSTHNNNDNISSTSDYSTIPPDISRRRCYSDQTAVSSSSSRDYNIGDVFKLSSYWPKSLFSARNSTAGNNSSSSSVQPSATQPGIVSRSLGENDPLNRNYLMNTNNDSDQISPLSHVLAEGHEITNTSTGTSGSVSENNDSMSLYQTNSNNDVSAADNNMIILDQTQVNDLISDGVNVFNNDYYYNDVNYYDPYILTAADGNALTGDTIKYTVDNDVLNESNITVNVYDTSYAASSSGKLTTTTTTLSDMKSSKETVSLGVPLVNRESTTLFDQLSNAYQEHVNQKIKECQVTVARLEKDFKNDIFGNPKITRFRLKPLNDVAEMDLKEYAGKHSTTTQVTDLFAARLVCNQENQNNPLQEALSKQEFVDKMLSFYENTDVKIKVYKKPKVIENRERNIYQLIINNHIKLQILTLEEYNFMEHGKSQYPAANIAADPAVQPMMNPMSAPASKELLVYEDHPIEPGCFVICVGWSIPCLWPGLCCAAIVSELATVKMQDGTGSPQIEQKMQHTFVLLLNSGECVTGLIKNFATVEEAEKQGHAIQKQLQKGRVEVLTAVPLHVISCRESVYDMNSGKMIRSEGVYKFLDDSQV</sequence>
<feature type="region of interest" description="Disordered" evidence="6">
    <location>
        <begin position="428"/>
        <end position="466"/>
    </location>
</feature>
<evidence type="ECO:0000256" key="4">
    <source>
        <dbReference type="ARBA" id="ARBA00022777"/>
    </source>
</evidence>
<dbReference type="SUPFAM" id="SSF56112">
    <property type="entry name" value="Protein kinase-like (PK-like)"/>
    <property type="match status" value="1"/>
</dbReference>
<evidence type="ECO:0000256" key="2">
    <source>
        <dbReference type="ARBA" id="ARBA00022679"/>
    </source>
</evidence>
<dbReference type="PANTHER" id="PTHR24058:SF28">
    <property type="entry name" value="SERINE_THREONINE-PROTEIN KINASE MINIBRAIN"/>
    <property type="match status" value="1"/>
</dbReference>
<evidence type="ECO:0000256" key="5">
    <source>
        <dbReference type="ARBA" id="ARBA00022840"/>
    </source>
</evidence>
<reference evidence="9" key="1">
    <citation type="submission" date="2024-02" db="EMBL/GenBank/DDBJ databases">
        <authorList>
            <consortium name="ELIXIR-Norway"/>
            <consortium name="Elixir Norway"/>
        </authorList>
    </citation>
    <scope>NUCLEOTIDE SEQUENCE</scope>
</reference>
<keyword evidence="10" id="KW-1185">Reference proteome</keyword>
<feature type="compositionally biased region" description="Acidic residues" evidence="6">
    <location>
        <begin position="428"/>
        <end position="438"/>
    </location>
</feature>
<feature type="region of interest" description="Disordered" evidence="6">
    <location>
        <begin position="479"/>
        <end position="511"/>
    </location>
</feature>
<organism evidence="9 10">
    <name type="scientific">Sphagnum jensenii</name>
    <dbReference type="NCBI Taxonomy" id="128206"/>
    <lineage>
        <taxon>Eukaryota</taxon>
        <taxon>Viridiplantae</taxon>
        <taxon>Streptophyta</taxon>
        <taxon>Embryophyta</taxon>
        <taxon>Bryophyta</taxon>
        <taxon>Sphagnophytina</taxon>
        <taxon>Sphagnopsida</taxon>
        <taxon>Sphagnales</taxon>
        <taxon>Sphagnaceae</taxon>
        <taxon>Sphagnum</taxon>
    </lineage>
</organism>
<dbReference type="Proteomes" id="UP001497444">
    <property type="component" value="Unassembled WGS sequence"/>
</dbReference>
<feature type="region of interest" description="Disordered" evidence="6">
    <location>
        <begin position="550"/>
        <end position="593"/>
    </location>
</feature>
<gene>
    <name evidence="9" type="ORF">CSSPJE1EN1_LOCUS26468</name>
</gene>
<dbReference type="SMART" id="SM00220">
    <property type="entry name" value="S_TKc"/>
    <property type="match status" value="1"/>
</dbReference>
<keyword evidence="2" id="KW-0808">Transferase</keyword>
<keyword evidence="7" id="KW-0472">Membrane</keyword>
<protein>
    <recommendedName>
        <fullName evidence="8">Protein kinase domain-containing protein</fullName>
    </recommendedName>
</protein>
<name>A0ABP0V9J1_9BRYO</name>
<evidence type="ECO:0000259" key="8">
    <source>
        <dbReference type="SMART" id="SM00220"/>
    </source>
</evidence>
<keyword evidence="7" id="KW-1133">Transmembrane helix</keyword>
<keyword evidence="5" id="KW-0067">ATP-binding</keyword>